<keyword evidence="5 7" id="KW-0472">Membrane</keyword>
<keyword evidence="6 7" id="KW-0012">Acyltransferase</keyword>
<comment type="subcellular location">
    <subcellularLocation>
        <location evidence="1">Membrane</location>
        <topology evidence="1">Multi-pass membrane protein</topology>
    </subcellularLocation>
</comment>
<proteinExistence type="inferred from homology"/>
<evidence type="ECO:0000256" key="6">
    <source>
        <dbReference type="ARBA" id="ARBA00023315"/>
    </source>
</evidence>
<dbReference type="EMBL" id="AMQN01009870">
    <property type="status" value="NOT_ANNOTATED_CDS"/>
    <property type="molecule type" value="Genomic_DNA"/>
</dbReference>
<comment type="similarity">
    <text evidence="7">Belongs to the DHHC palmitoyltransferase family.</text>
</comment>
<evidence type="ECO:0000313" key="9">
    <source>
        <dbReference type="EMBL" id="ELT99903.1"/>
    </source>
</evidence>
<dbReference type="GO" id="GO:0016020">
    <property type="term" value="C:membrane"/>
    <property type="evidence" value="ECO:0007669"/>
    <property type="project" value="UniProtKB-SubCell"/>
</dbReference>
<name>R7U121_CAPTE</name>
<reference evidence="10" key="3">
    <citation type="submission" date="2015-06" db="UniProtKB">
        <authorList>
            <consortium name="EnsemblMetazoa"/>
        </authorList>
    </citation>
    <scope>IDENTIFICATION</scope>
</reference>
<dbReference type="InterPro" id="IPR039859">
    <property type="entry name" value="PFA4/ZDH16/20/ERF2-like"/>
</dbReference>
<organism evidence="9">
    <name type="scientific">Capitella teleta</name>
    <name type="common">Polychaete worm</name>
    <dbReference type="NCBI Taxonomy" id="283909"/>
    <lineage>
        <taxon>Eukaryota</taxon>
        <taxon>Metazoa</taxon>
        <taxon>Spiralia</taxon>
        <taxon>Lophotrochozoa</taxon>
        <taxon>Annelida</taxon>
        <taxon>Polychaeta</taxon>
        <taxon>Sedentaria</taxon>
        <taxon>Scolecida</taxon>
        <taxon>Capitellidae</taxon>
        <taxon>Capitella</taxon>
    </lineage>
</organism>
<dbReference type="PANTHER" id="PTHR12246">
    <property type="entry name" value="PALMITOYLTRANSFERASE ZDHHC16"/>
    <property type="match status" value="1"/>
</dbReference>
<dbReference type="EnsemblMetazoa" id="CapteT124229">
    <property type="protein sequence ID" value="CapteP124229"/>
    <property type="gene ID" value="CapteG124229"/>
</dbReference>
<dbReference type="STRING" id="283909.R7U121"/>
<dbReference type="PROSITE" id="PS50216">
    <property type="entry name" value="DHHC"/>
    <property type="match status" value="1"/>
</dbReference>
<dbReference type="Proteomes" id="UP000014760">
    <property type="component" value="Unassembled WGS sequence"/>
</dbReference>
<evidence type="ECO:0000256" key="1">
    <source>
        <dbReference type="ARBA" id="ARBA00004141"/>
    </source>
</evidence>
<sequence>MLNFALVSLRRSFYDGQKASHGIPDASWRKCVDCDQLVPPRAHHCPLCQRCVLRRDHHCFFTGSCIGFANQRFFIAFCFHCMLGASYGTYITVEYIYIAHMTSDAGLVHFIPPLTALEWLFGFSSFGFLFFVLLMYLCAMAAIGSAGIMIWQLFLVAQGSTSFEYGKGVIRYRTGLLHNFRAVFGSYWMLNFIFPLIWVDIPGDGVNYNFSKCV</sequence>
<comment type="domain">
    <text evidence="7">The DHHC domain is required for palmitoyltransferase activity.</text>
</comment>
<evidence type="ECO:0000313" key="10">
    <source>
        <dbReference type="EnsemblMetazoa" id="CapteP124229"/>
    </source>
</evidence>
<keyword evidence="2 7" id="KW-0808">Transferase</keyword>
<reference evidence="9 11" key="2">
    <citation type="journal article" date="2013" name="Nature">
        <title>Insights into bilaterian evolution from three spiralian genomes.</title>
        <authorList>
            <person name="Simakov O."/>
            <person name="Marletaz F."/>
            <person name="Cho S.J."/>
            <person name="Edsinger-Gonzales E."/>
            <person name="Havlak P."/>
            <person name="Hellsten U."/>
            <person name="Kuo D.H."/>
            <person name="Larsson T."/>
            <person name="Lv J."/>
            <person name="Arendt D."/>
            <person name="Savage R."/>
            <person name="Osoegawa K."/>
            <person name="de Jong P."/>
            <person name="Grimwood J."/>
            <person name="Chapman J.A."/>
            <person name="Shapiro H."/>
            <person name="Aerts A."/>
            <person name="Otillar R.P."/>
            <person name="Terry A.Y."/>
            <person name="Boore J.L."/>
            <person name="Grigoriev I.V."/>
            <person name="Lindberg D.R."/>
            <person name="Seaver E.C."/>
            <person name="Weisblat D.A."/>
            <person name="Putnam N.H."/>
            <person name="Rokhsar D.S."/>
        </authorList>
    </citation>
    <scope>NUCLEOTIDE SEQUENCE</scope>
    <source>
        <strain evidence="9 11">I ESC-2004</strain>
    </source>
</reference>
<gene>
    <name evidence="9" type="ORF">CAPTEDRAFT_124229</name>
</gene>
<evidence type="ECO:0000313" key="11">
    <source>
        <dbReference type="Proteomes" id="UP000014760"/>
    </source>
</evidence>
<dbReference type="EMBL" id="KB306425">
    <property type="protein sequence ID" value="ELT99903.1"/>
    <property type="molecule type" value="Genomic_DNA"/>
</dbReference>
<keyword evidence="4 7" id="KW-1133">Transmembrane helix</keyword>
<evidence type="ECO:0000259" key="8">
    <source>
        <dbReference type="Pfam" id="PF01529"/>
    </source>
</evidence>
<feature type="transmembrane region" description="Helical" evidence="7">
    <location>
        <begin position="180"/>
        <end position="199"/>
    </location>
</feature>
<reference evidence="11" key="1">
    <citation type="submission" date="2012-12" db="EMBL/GenBank/DDBJ databases">
        <authorList>
            <person name="Hellsten U."/>
            <person name="Grimwood J."/>
            <person name="Chapman J.A."/>
            <person name="Shapiro H."/>
            <person name="Aerts A."/>
            <person name="Otillar R.P."/>
            <person name="Terry A.Y."/>
            <person name="Boore J.L."/>
            <person name="Simakov O."/>
            <person name="Marletaz F."/>
            <person name="Cho S.-J."/>
            <person name="Edsinger-Gonzales E."/>
            <person name="Havlak P."/>
            <person name="Kuo D.-H."/>
            <person name="Larsson T."/>
            <person name="Lv J."/>
            <person name="Arendt D."/>
            <person name="Savage R."/>
            <person name="Osoegawa K."/>
            <person name="de Jong P."/>
            <person name="Lindberg D.R."/>
            <person name="Seaver E.C."/>
            <person name="Weisblat D.A."/>
            <person name="Putnam N.H."/>
            <person name="Grigoriev I.V."/>
            <person name="Rokhsar D.S."/>
        </authorList>
    </citation>
    <scope>NUCLEOTIDE SEQUENCE</scope>
    <source>
        <strain evidence="11">I ESC-2004</strain>
    </source>
</reference>
<feature type="transmembrane region" description="Helical" evidence="7">
    <location>
        <begin position="73"/>
        <end position="99"/>
    </location>
</feature>
<dbReference type="GO" id="GO:0019706">
    <property type="term" value="F:protein-cysteine S-palmitoyltransferase activity"/>
    <property type="evidence" value="ECO:0007669"/>
    <property type="project" value="UniProtKB-EC"/>
</dbReference>
<evidence type="ECO:0000256" key="4">
    <source>
        <dbReference type="ARBA" id="ARBA00022989"/>
    </source>
</evidence>
<evidence type="ECO:0000256" key="7">
    <source>
        <dbReference type="RuleBase" id="RU079119"/>
    </source>
</evidence>
<evidence type="ECO:0000256" key="5">
    <source>
        <dbReference type="ARBA" id="ARBA00023136"/>
    </source>
</evidence>
<dbReference type="EC" id="2.3.1.225" evidence="7"/>
<keyword evidence="3 7" id="KW-0812">Transmembrane</keyword>
<accession>R7U121</accession>
<dbReference type="AlphaFoldDB" id="R7U121"/>
<feature type="transmembrane region" description="Helical" evidence="7">
    <location>
        <begin position="119"/>
        <end position="143"/>
    </location>
</feature>
<dbReference type="HOGENOM" id="CLU_027721_5_2_1"/>
<dbReference type="InterPro" id="IPR001594">
    <property type="entry name" value="Palmitoyltrfase_DHHC"/>
</dbReference>
<evidence type="ECO:0000256" key="3">
    <source>
        <dbReference type="ARBA" id="ARBA00022692"/>
    </source>
</evidence>
<protein>
    <recommendedName>
        <fullName evidence="7">Palmitoyltransferase</fullName>
        <ecNumber evidence="7">2.3.1.225</ecNumber>
    </recommendedName>
</protein>
<evidence type="ECO:0000256" key="2">
    <source>
        <dbReference type="ARBA" id="ARBA00022679"/>
    </source>
</evidence>
<feature type="domain" description="Palmitoyltransferase DHHC" evidence="8">
    <location>
        <begin position="29"/>
        <end position="165"/>
    </location>
</feature>
<comment type="catalytic activity">
    <reaction evidence="7">
        <text>L-cysteinyl-[protein] + hexadecanoyl-CoA = S-hexadecanoyl-L-cysteinyl-[protein] + CoA</text>
        <dbReference type="Rhea" id="RHEA:36683"/>
        <dbReference type="Rhea" id="RHEA-COMP:10131"/>
        <dbReference type="Rhea" id="RHEA-COMP:11032"/>
        <dbReference type="ChEBI" id="CHEBI:29950"/>
        <dbReference type="ChEBI" id="CHEBI:57287"/>
        <dbReference type="ChEBI" id="CHEBI:57379"/>
        <dbReference type="ChEBI" id="CHEBI:74151"/>
        <dbReference type="EC" id="2.3.1.225"/>
    </reaction>
</comment>
<keyword evidence="11" id="KW-1185">Reference proteome</keyword>
<dbReference type="OMA" id="LWNRIWV"/>
<dbReference type="Pfam" id="PF01529">
    <property type="entry name" value="DHHC"/>
    <property type="match status" value="1"/>
</dbReference>
<dbReference type="OrthoDB" id="302728at2759"/>